<reference evidence="5 7" key="3">
    <citation type="submission" date="2020-11" db="EMBL/GenBank/DDBJ databases">
        <title>Closed and high quality bacterial genomes of the OMM12 community.</title>
        <authorList>
            <person name="Marbouty M."/>
            <person name="Lamy-Besnier Q."/>
            <person name="Debarbieux L."/>
            <person name="Koszul R."/>
        </authorList>
    </citation>
    <scope>NUCLEOTIDE SEQUENCE [LARGE SCALE GENOMIC DNA]</scope>
    <source>
        <strain evidence="5 7">KB18</strain>
    </source>
</reference>
<organism evidence="5 7">
    <name type="scientific">Acutalibacter muris</name>
    <dbReference type="NCBI Taxonomy" id="1796620"/>
    <lineage>
        <taxon>Bacteria</taxon>
        <taxon>Bacillati</taxon>
        <taxon>Bacillota</taxon>
        <taxon>Clostridia</taxon>
        <taxon>Eubacteriales</taxon>
        <taxon>Acutalibacteraceae</taxon>
        <taxon>Acutalibacter</taxon>
    </lineage>
</organism>
<name>A0A1Z2XVF6_9FIRM</name>
<dbReference type="InterPro" id="IPR029057">
    <property type="entry name" value="PRTase-like"/>
</dbReference>
<dbReference type="PANTHER" id="PTHR47505:SF1">
    <property type="entry name" value="DNA UTILIZATION PROTEIN YHGH"/>
    <property type="match status" value="1"/>
</dbReference>
<feature type="region of interest" description="Disordered" evidence="2">
    <location>
        <begin position="224"/>
        <end position="247"/>
    </location>
</feature>
<proteinExistence type="inferred from homology"/>
<evidence type="ECO:0000259" key="3">
    <source>
        <dbReference type="Pfam" id="PF00156"/>
    </source>
</evidence>
<dbReference type="EMBL" id="CP065321">
    <property type="protein sequence ID" value="QQR31723.1"/>
    <property type="molecule type" value="Genomic_DNA"/>
</dbReference>
<reference evidence="4" key="1">
    <citation type="journal article" date="2017" name="Genome Announc.">
        <title>High-Quality Whole-Genome Sequences of the Oligo-Mouse-Microbiota Bacterial Community.</title>
        <authorList>
            <person name="Garzetti D."/>
            <person name="Brugiroux S."/>
            <person name="Bunk B."/>
            <person name="Pukall R."/>
            <person name="McCoy K.D."/>
            <person name="Macpherson A.J."/>
            <person name="Stecher B."/>
        </authorList>
    </citation>
    <scope>NUCLEOTIDE SEQUENCE</scope>
    <source>
        <strain evidence="4">KB18</strain>
    </source>
</reference>
<dbReference type="Gene3D" id="3.40.50.2020">
    <property type="match status" value="1"/>
</dbReference>
<dbReference type="PANTHER" id="PTHR47505">
    <property type="entry name" value="DNA UTILIZATION PROTEIN YHGH"/>
    <property type="match status" value="1"/>
</dbReference>
<dbReference type="Proteomes" id="UP000196710">
    <property type="component" value="Chromosome"/>
</dbReference>
<dbReference type="EMBL" id="CP021422">
    <property type="protein sequence ID" value="ASB42435.1"/>
    <property type="molecule type" value="Genomic_DNA"/>
</dbReference>
<evidence type="ECO:0000313" key="4">
    <source>
        <dbReference type="EMBL" id="ASB42435.1"/>
    </source>
</evidence>
<reference evidence="6" key="2">
    <citation type="submission" date="2017-05" db="EMBL/GenBank/DDBJ databases">
        <title>Improved OligoMM genomes.</title>
        <authorList>
            <person name="Garzetti D."/>
        </authorList>
    </citation>
    <scope>NUCLEOTIDE SEQUENCE [LARGE SCALE GENOMIC DNA]</scope>
    <source>
        <strain evidence="6">KB18</strain>
    </source>
</reference>
<evidence type="ECO:0000256" key="2">
    <source>
        <dbReference type="SAM" id="MobiDB-lite"/>
    </source>
</evidence>
<evidence type="ECO:0000313" key="6">
    <source>
        <dbReference type="Proteomes" id="UP000196710"/>
    </source>
</evidence>
<dbReference type="AlphaFoldDB" id="A0A1Z2XVF6"/>
<feature type="domain" description="Phosphoribosyltransferase" evidence="3">
    <location>
        <begin position="148"/>
        <end position="216"/>
    </location>
</feature>
<gene>
    <name evidence="4" type="ORF">ADH66_18350</name>
    <name evidence="5" type="ORF">I5Q82_08765</name>
</gene>
<evidence type="ECO:0000313" key="7">
    <source>
        <dbReference type="Proteomes" id="UP000596035"/>
    </source>
</evidence>
<dbReference type="RefSeq" id="WP_066537819.1">
    <property type="nucleotide sequence ID" value="NZ_CP021422.1"/>
</dbReference>
<sequence length="247" mass="27583">MKNEFPANCWDWLRALFFPPKCLCCEERVPPDRLFCPLCAGKLPEEPNRRILRLNNGREAPVLAPFTYEGGYRETMLLYKFGGYRVIALRLGVPMAGLVKELPKWDWVVSYVPLSPEGLKDRGYDQSELLAWQVARHNGLEVLRLLEKVKKTKVQHDLGLEERKKNLLGAYRASELARGRDILLVDDIVTSGSTLKECASVLYGAGARSVCCLCAAVSKAERPGSGVEQAGTGGSEETETGEILRWL</sequence>
<evidence type="ECO:0000256" key="1">
    <source>
        <dbReference type="ARBA" id="ARBA00008007"/>
    </source>
</evidence>
<dbReference type="KEGG" id="amur:ADH66_18350"/>
<dbReference type="InterPro" id="IPR000836">
    <property type="entry name" value="PRTase_dom"/>
</dbReference>
<dbReference type="Proteomes" id="UP000596035">
    <property type="component" value="Chromosome"/>
</dbReference>
<keyword evidence="6" id="KW-1185">Reference proteome</keyword>
<dbReference type="SUPFAM" id="SSF53271">
    <property type="entry name" value="PRTase-like"/>
    <property type="match status" value="1"/>
</dbReference>
<dbReference type="InterPro" id="IPR051910">
    <property type="entry name" value="ComF/GntX_DNA_util-trans"/>
</dbReference>
<accession>A0A1Z2XVF6</accession>
<dbReference type="CDD" id="cd06223">
    <property type="entry name" value="PRTases_typeI"/>
    <property type="match status" value="1"/>
</dbReference>
<protein>
    <submittedName>
        <fullName evidence="5">ComF family protein</fullName>
    </submittedName>
</protein>
<comment type="similarity">
    <text evidence="1">Belongs to the ComF/GntX family.</text>
</comment>
<dbReference type="Pfam" id="PF00156">
    <property type="entry name" value="Pribosyltran"/>
    <property type="match status" value="1"/>
</dbReference>
<evidence type="ECO:0000313" key="5">
    <source>
        <dbReference type="EMBL" id="QQR31723.1"/>
    </source>
</evidence>